<dbReference type="GO" id="GO:0070819">
    <property type="term" value="F:menaquinone-dependent protoporphyrinogen oxidase activity"/>
    <property type="evidence" value="ECO:0007669"/>
    <property type="project" value="TreeGrafter"/>
</dbReference>
<dbReference type="PANTHER" id="PTHR38030:SF2">
    <property type="entry name" value="PROTOPORPHYRINOGEN IX DEHYDROGENASE [QUINONE]"/>
    <property type="match status" value="1"/>
</dbReference>
<dbReference type="PANTHER" id="PTHR38030">
    <property type="entry name" value="PROTOPORPHYRINOGEN IX DEHYDROGENASE [MENAQUINONE]"/>
    <property type="match status" value="1"/>
</dbReference>
<dbReference type="Proteomes" id="UP001310594">
    <property type="component" value="Unassembled WGS sequence"/>
</dbReference>
<gene>
    <name evidence="2" type="ORF">LTR97_011019</name>
</gene>
<dbReference type="InterPro" id="IPR008254">
    <property type="entry name" value="Flavodoxin/NO_synth"/>
</dbReference>
<evidence type="ECO:0000313" key="3">
    <source>
        <dbReference type="Proteomes" id="UP001310594"/>
    </source>
</evidence>
<dbReference type="InterPro" id="IPR029039">
    <property type="entry name" value="Flavoprotein-like_sf"/>
</dbReference>
<dbReference type="GO" id="GO:0010181">
    <property type="term" value="F:FMN binding"/>
    <property type="evidence" value="ECO:0007669"/>
    <property type="project" value="InterPro"/>
</dbReference>
<comment type="caution">
    <text evidence="2">The sequence shown here is derived from an EMBL/GenBank/DDBJ whole genome shotgun (WGS) entry which is preliminary data.</text>
</comment>
<organism evidence="2 3">
    <name type="scientific">Elasticomyces elasticus</name>
    <dbReference type="NCBI Taxonomy" id="574655"/>
    <lineage>
        <taxon>Eukaryota</taxon>
        <taxon>Fungi</taxon>
        <taxon>Dikarya</taxon>
        <taxon>Ascomycota</taxon>
        <taxon>Pezizomycotina</taxon>
        <taxon>Dothideomycetes</taxon>
        <taxon>Dothideomycetidae</taxon>
        <taxon>Mycosphaerellales</taxon>
        <taxon>Teratosphaeriaceae</taxon>
        <taxon>Elasticomyces</taxon>
    </lineage>
</organism>
<name>A0AAN7VX47_9PEZI</name>
<accession>A0AAN7VX47</accession>
<feature type="domain" description="Flavodoxin-like" evidence="1">
    <location>
        <begin position="37"/>
        <end position="184"/>
    </location>
</feature>
<dbReference type="Gene3D" id="3.40.50.360">
    <property type="match status" value="1"/>
</dbReference>
<dbReference type="GO" id="GO:0006783">
    <property type="term" value="P:heme biosynthetic process"/>
    <property type="evidence" value="ECO:0007669"/>
    <property type="project" value="TreeGrafter"/>
</dbReference>
<dbReference type="InterPro" id="IPR052200">
    <property type="entry name" value="Protoporphyrinogen_IX_DH"/>
</dbReference>
<evidence type="ECO:0000313" key="2">
    <source>
        <dbReference type="EMBL" id="KAK5691848.1"/>
    </source>
</evidence>
<dbReference type="InterPro" id="IPR026816">
    <property type="entry name" value="Flavodoxin_dom"/>
</dbReference>
<proteinExistence type="predicted"/>
<dbReference type="AlphaFoldDB" id="A0AAN7VX47"/>
<dbReference type="SUPFAM" id="SSF52218">
    <property type="entry name" value="Flavoproteins"/>
    <property type="match status" value="1"/>
</dbReference>
<dbReference type="Pfam" id="PF12724">
    <property type="entry name" value="Flavodoxin_5"/>
    <property type="match status" value="1"/>
</dbReference>
<reference evidence="2" key="1">
    <citation type="submission" date="2023-08" db="EMBL/GenBank/DDBJ databases">
        <title>Black Yeasts Isolated from many extreme environments.</title>
        <authorList>
            <person name="Coleine C."/>
            <person name="Stajich J.E."/>
            <person name="Selbmann L."/>
        </authorList>
    </citation>
    <scope>NUCLEOTIDE SEQUENCE</scope>
    <source>
        <strain evidence="2">CCFEE 5810</strain>
    </source>
</reference>
<evidence type="ECO:0000259" key="1">
    <source>
        <dbReference type="PROSITE" id="PS50902"/>
    </source>
</evidence>
<dbReference type="PROSITE" id="PS50902">
    <property type="entry name" value="FLAVODOXIN_LIKE"/>
    <property type="match status" value="1"/>
</dbReference>
<sequence length="217" mass="24129">MVLSDLVPEALGARCPSAPPLYRPLNQVTRAVTMSTILVTYSSAAGSTASIAKQVATYLRTRFSEVHAIDCMPIEAVAWPNSYRAIVVGSAIHNGAWLPHARKFLVDHTDDLYPMPFYTFSVGAPTALPKWMKKVAASTHNDLEEEEKLKIGKALSETTGFPVKHELFEGVTSRKDMNWAMALIFSCVGAQWGDFREWDKVAAFSEHIADDLQKREW</sequence>
<protein>
    <recommendedName>
        <fullName evidence="1">Flavodoxin-like domain-containing protein</fullName>
    </recommendedName>
</protein>
<dbReference type="EMBL" id="JAVRQU010000020">
    <property type="protein sequence ID" value="KAK5691848.1"/>
    <property type="molecule type" value="Genomic_DNA"/>
</dbReference>